<protein>
    <recommendedName>
        <fullName evidence="10">t-SNARE coiled-coil homology domain-containing protein</fullName>
    </recommendedName>
</protein>
<dbReference type="STRING" id="1156394.T0REQ5"/>
<dbReference type="PANTHER" id="PTHR21230:SF94">
    <property type="entry name" value="T-SNARE COILED-COIL HOMOLOGY DOMAIN-CONTAINING PROTEIN"/>
    <property type="match status" value="1"/>
</dbReference>
<name>T0REQ5_SAPDV</name>
<keyword evidence="3" id="KW-0813">Transport</keyword>
<dbReference type="GO" id="GO:0031902">
    <property type="term" value="C:late endosome membrane"/>
    <property type="evidence" value="ECO:0007669"/>
    <property type="project" value="TreeGrafter"/>
</dbReference>
<evidence type="ECO:0000256" key="6">
    <source>
        <dbReference type="ARBA" id="ARBA00022989"/>
    </source>
</evidence>
<dbReference type="GO" id="GO:0005794">
    <property type="term" value="C:Golgi apparatus"/>
    <property type="evidence" value="ECO:0007669"/>
    <property type="project" value="TreeGrafter"/>
</dbReference>
<organism evidence="11 12">
    <name type="scientific">Saprolegnia diclina (strain VS20)</name>
    <dbReference type="NCBI Taxonomy" id="1156394"/>
    <lineage>
        <taxon>Eukaryota</taxon>
        <taxon>Sar</taxon>
        <taxon>Stramenopiles</taxon>
        <taxon>Oomycota</taxon>
        <taxon>Saprolegniomycetes</taxon>
        <taxon>Saprolegniales</taxon>
        <taxon>Saprolegniaceae</taxon>
        <taxon>Saprolegnia</taxon>
    </lineage>
</organism>
<dbReference type="OMA" id="LHSCKSD"/>
<feature type="domain" description="T-SNARE coiled-coil homology" evidence="10">
    <location>
        <begin position="125"/>
        <end position="172"/>
    </location>
</feature>
<evidence type="ECO:0000256" key="5">
    <source>
        <dbReference type="ARBA" id="ARBA00022927"/>
    </source>
</evidence>
<feature type="transmembrane region" description="Helical" evidence="9">
    <location>
        <begin position="180"/>
        <end position="199"/>
    </location>
</feature>
<evidence type="ECO:0000259" key="10">
    <source>
        <dbReference type="PROSITE" id="PS50192"/>
    </source>
</evidence>
<dbReference type="PROSITE" id="PS50192">
    <property type="entry name" value="T_SNARE"/>
    <property type="match status" value="1"/>
</dbReference>
<evidence type="ECO:0000256" key="3">
    <source>
        <dbReference type="ARBA" id="ARBA00022448"/>
    </source>
</evidence>
<dbReference type="OrthoDB" id="430637at2759"/>
<dbReference type="GO" id="GO:0005484">
    <property type="term" value="F:SNAP receptor activity"/>
    <property type="evidence" value="ECO:0007669"/>
    <property type="project" value="TreeGrafter"/>
</dbReference>
<comment type="similarity">
    <text evidence="2">Belongs to the VTI1 family.</text>
</comment>
<dbReference type="GO" id="GO:0031201">
    <property type="term" value="C:SNARE complex"/>
    <property type="evidence" value="ECO:0007669"/>
    <property type="project" value="TreeGrafter"/>
</dbReference>
<dbReference type="SUPFAM" id="SSF47661">
    <property type="entry name" value="t-snare proteins"/>
    <property type="match status" value="1"/>
</dbReference>
<comment type="subcellular location">
    <subcellularLocation>
        <location evidence="1">Membrane</location>
        <topology evidence="1">Single-pass type IV membrane protein</topology>
    </subcellularLocation>
</comment>
<proteinExistence type="inferred from homology"/>
<gene>
    <name evidence="11" type="ORF">SDRG_14190</name>
</gene>
<dbReference type="GO" id="GO:0012507">
    <property type="term" value="C:ER to Golgi transport vesicle membrane"/>
    <property type="evidence" value="ECO:0007669"/>
    <property type="project" value="TreeGrafter"/>
</dbReference>
<dbReference type="InParanoid" id="T0REQ5"/>
<keyword evidence="7" id="KW-0175">Coiled coil</keyword>
<dbReference type="GO" id="GO:0006906">
    <property type="term" value="P:vesicle fusion"/>
    <property type="evidence" value="ECO:0007669"/>
    <property type="project" value="TreeGrafter"/>
</dbReference>
<evidence type="ECO:0000256" key="7">
    <source>
        <dbReference type="ARBA" id="ARBA00023054"/>
    </source>
</evidence>
<dbReference type="InterPro" id="IPR000727">
    <property type="entry name" value="T_SNARE_dom"/>
</dbReference>
<dbReference type="SUPFAM" id="SSF58038">
    <property type="entry name" value="SNARE fusion complex"/>
    <property type="match status" value="1"/>
</dbReference>
<dbReference type="Gene3D" id="1.20.58.400">
    <property type="entry name" value="t-snare proteins"/>
    <property type="match status" value="1"/>
</dbReference>
<dbReference type="GeneID" id="19954917"/>
<reference evidence="11 12" key="1">
    <citation type="submission" date="2012-04" db="EMBL/GenBank/DDBJ databases">
        <title>The Genome Sequence of Saprolegnia declina VS20.</title>
        <authorList>
            <consortium name="The Broad Institute Genome Sequencing Platform"/>
            <person name="Russ C."/>
            <person name="Nusbaum C."/>
            <person name="Tyler B."/>
            <person name="van West P."/>
            <person name="Dieguez-Uribeondo J."/>
            <person name="de Bruijn I."/>
            <person name="Tripathy S."/>
            <person name="Jiang R."/>
            <person name="Young S.K."/>
            <person name="Zeng Q."/>
            <person name="Gargeya S."/>
            <person name="Fitzgerald M."/>
            <person name="Haas B."/>
            <person name="Abouelleil A."/>
            <person name="Alvarado L."/>
            <person name="Arachchi H.M."/>
            <person name="Berlin A."/>
            <person name="Chapman S.B."/>
            <person name="Goldberg J."/>
            <person name="Griggs A."/>
            <person name="Gujja S."/>
            <person name="Hansen M."/>
            <person name="Howarth C."/>
            <person name="Imamovic A."/>
            <person name="Larimer J."/>
            <person name="McCowen C."/>
            <person name="Montmayeur A."/>
            <person name="Murphy C."/>
            <person name="Neiman D."/>
            <person name="Pearson M."/>
            <person name="Priest M."/>
            <person name="Roberts A."/>
            <person name="Saif S."/>
            <person name="Shea T."/>
            <person name="Sisk P."/>
            <person name="Sykes S."/>
            <person name="Wortman J."/>
            <person name="Nusbaum C."/>
            <person name="Birren B."/>
        </authorList>
    </citation>
    <scope>NUCLEOTIDE SEQUENCE [LARGE SCALE GENOMIC DNA]</scope>
    <source>
        <strain evidence="11 12">VS20</strain>
    </source>
</reference>
<evidence type="ECO:0000256" key="4">
    <source>
        <dbReference type="ARBA" id="ARBA00022692"/>
    </source>
</evidence>
<dbReference type="GO" id="GO:0005789">
    <property type="term" value="C:endoplasmic reticulum membrane"/>
    <property type="evidence" value="ECO:0007669"/>
    <property type="project" value="TreeGrafter"/>
</dbReference>
<dbReference type="PANTHER" id="PTHR21230">
    <property type="entry name" value="VESICLE TRANSPORT V-SNARE PROTEIN VTI1-RELATED"/>
    <property type="match status" value="1"/>
</dbReference>
<dbReference type="eggNOG" id="ENOG502RYE8">
    <property type="taxonomic scope" value="Eukaryota"/>
</dbReference>
<dbReference type="AlphaFoldDB" id="T0REQ5"/>
<dbReference type="Gene3D" id="1.20.5.110">
    <property type="match status" value="1"/>
</dbReference>
<evidence type="ECO:0000256" key="9">
    <source>
        <dbReference type="SAM" id="Phobius"/>
    </source>
</evidence>
<dbReference type="Pfam" id="PF05008">
    <property type="entry name" value="V-SNARE"/>
    <property type="match status" value="1"/>
</dbReference>
<dbReference type="InterPro" id="IPR010989">
    <property type="entry name" value="SNARE"/>
</dbReference>
<dbReference type="RefSeq" id="XP_008618522.1">
    <property type="nucleotide sequence ID" value="XM_008620300.1"/>
</dbReference>
<accession>T0REQ5</accession>
<keyword evidence="6 9" id="KW-1133">Transmembrane helix</keyword>
<dbReference type="InterPro" id="IPR038407">
    <property type="entry name" value="v-SNARE_N_sf"/>
</dbReference>
<keyword evidence="5" id="KW-0653">Protein transport</keyword>
<dbReference type="EMBL" id="JH767199">
    <property type="protein sequence ID" value="EQC28097.1"/>
    <property type="molecule type" value="Genomic_DNA"/>
</dbReference>
<keyword evidence="8 9" id="KW-0472">Membrane</keyword>
<evidence type="ECO:0000256" key="1">
    <source>
        <dbReference type="ARBA" id="ARBA00004211"/>
    </source>
</evidence>
<evidence type="ECO:0000256" key="8">
    <source>
        <dbReference type="ARBA" id="ARBA00023136"/>
    </source>
</evidence>
<dbReference type="GO" id="GO:0000149">
    <property type="term" value="F:SNARE binding"/>
    <property type="evidence" value="ECO:0007669"/>
    <property type="project" value="TreeGrafter"/>
</dbReference>
<sequence length="210" mass="23691">MTESFREYYEAFKDLRSEAAAVIRLIPDAPVDRRMALERDAQDRIDEVERYVRILGQEALGGDAQMKRKMQTQLHSCKSDLEKLHNNLSKAVLVGAAHERSTGTTTVTVQDRLDRTGAVLNDAITTIEETRAIAIGVGESLATQGDQLRRAQVNVHATRVDVKEAALHLKSLKRKNNVKIFFLWFIIFLLVGGIVYWFVDKIKNVWGVVA</sequence>
<dbReference type="VEuPathDB" id="FungiDB:SDRG_14190"/>
<evidence type="ECO:0000256" key="2">
    <source>
        <dbReference type="ARBA" id="ARBA00006108"/>
    </source>
</evidence>
<evidence type="ECO:0000313" key="12">
    <source>
        <dbReference type="Proteomes" id="UP000030762"/>
    </source>
</evidence>
<keyword evidence="4 9" id="KW-0812">Transmembrane</keyword>
<keyword evidence="12" id="KW-1185">Reference proteome</keyword>
<evidence type="ECO:0000313" key="11">
    <source>
        <dbReference type="EMBL" id="EQC28097.1"/>
    </source>
</evidence>
<dbReference type="InterPro" id="IPR007705">
    <property type="entry name" value="Vesicle_trsprt_v-SNARE_N"/>
</dbReference>
<dbReference type="GO" id="GO:0006886">
    <property type="term" value="P:intracellular protein transport"/>
    <property type="evidence" value="ECO:0007669"/>
    <property type="project" value="InterPro"/>
</dbReference>
<dbReference type="Proteomes" id="UP000030762">
    <property type="component" value="Unassembled WGS sequence"/>
</dbReference>